<feature type="transmembrane region" description="Helical" evidence="1">
    <location>
        <begin position="334"/>
        <end position="357"/>
    </location>
</feature>
<feature type="transmembrane region" description="Helical" evidence="1">
    <location>
        <begin position="132"/>
        <end position="151"/>
    </location>
</feature>
<keyword evidence="2" id="KW-1185">Reference proteome</keyword>
<dbReference type="Proteomes" id="UP000694888">
    <property type="component" value="Unplaced"/>
</dbReference>
<feature type="transmembrane region" description="Helical" evidence="1">
    <location>
        <begin position="295"/>
        <end position="314"/>
    </location>
</feature>
<dbReference type="PANTHER" id="PTHR20765">
    <property type="entry name" value="SOLUTE CARRIER FAMILY 43 MEMBER 3-RELATED"/>
    <property type="match status" value="1"/>
</dbReference>
<name>A0ABM0JVN1_APLCA</name>
<reference evidence="3" key="1">
    <citation type="submission" date="2025-08" db="UniProtKB">
        <authorList>
            <consortium name="RefSeq"/>
        </authorList>
    </citation>
    <scope>IDENTIFICATION</scope>
</reference>
<protein>
    <submittedName>
        <fullName evidence="3">Solute carrier family 43 member 3</fullName>
    </submittedName>
</protein>
<feature type="transmembrane region" description="Helical" evidence="1">
    <location>
        <begin position="378"/>
        <end position="398"/>
    </location>
</feature>
<feature type="transmembrane region" description="Helical" evidence="1">
    <location>
        <begin position="12"/>
        <end position="36"/>
    </location>
</feature>
<evidence type="ECO:0000313" key="3">
    <source>
        <dbReference type="RefSeq" id="XP_005102603.1"/>
    </source>
</evidence>
<keyword evidence="1" id="KW-0472">Membrane</keyword>
<dbReference type="InterPro" id="IPR027197">
    <property type="entry name" value="SLC43A3"/>
</dbReference>
<keyword evidence="1" id="KW-1133">Transmembrane helix</keyword>
<feature type="transmembrane region" description="Helical" evidence="1">
    <location>
        <begin position="221"/>
        <end position="241"/>
    </location>
</feature>
<dbReference type="GeneID" id="101860751"/>
<feature type="transmembrane region" description="Helical" evidence="1">
    <location>
        <begin position="468"/>
        <end position="488"/>
    </location>
</feature>
<keyword evidence="1" id="KW-0812">Transmembrane</keyword>
<feature type="transmembrane region" description="Helical" evidence="1">
    <location>
        <begin position="188"/>
        <end position="209"/>
    </location>
</feature>
<evidence type="ECO:0000313" key="2">
    <source>
        <dbReference type="Proteomes" id="UP000694888"/>
    </source>
</evidence>
<organism evidence="2 3">
    <name type="scientific">Aplysia californica</name>
    <name type="common">California sea hare</name>
    <dbReference type="NCBI Taxonomy" id="6500"/>
    <lineage>
        <taxon>Eukaryota</taxon>
        <taxon>Metazoa</taxon>
        <taxon>Spiralia</taxon>
        <taxon>Lophotrochozoa</taxon>
        <taxon>Mollusca</taxon>
        <taxon>Gastropoda</taxon>
        <taxon>Heterobranchia</taxon>
        <taxon>Euthyneura</taxon>
        <taxon>Tectipleura</taxon>
        <taxon>Aplysiida</taxon>
        <taxon>Aplysioidea</taxon>
        <taxon>Aplysiidae</taxon>
        <taxon>Aplysia</taxon>
    </lineage>
</organism>
<proteinExistence type="predicted"/>
<accession>A0ABM0JVN1</accession>
<dbReference type="RefSeq" id="XP_005102603.1">
    <property type="nucleotide sequence ID" value="XM_005102546.3"/>
</dbReference>
<feature type="transmembrane region" description="Helical" evidence="1">
    <location>
        <begin position="404"/>
        <end position="430"/>
    </location>
</feature>
<feature type="transmembrane region" description="Helical" evidence="1">
    <location>
        <begin position="157"/>
        <end position="176"/>
    </location>
</feature>
<dbReference type="PANTHER" id="PTHR20765:SF1">
    <property type="entry name" value="EQUILIBRATIVE NUCLEOBASE TRANSPORTER 1"/>
    <property type="match status" value="1"/>
</dbReference>
<dbReference type="Gene3D" id="1.20.1250.20">
    <property type="entry name" value="MFS general substrate transporter like domains"/>
    <property type="match status" value="1"/>
</dbReference>
<feature type="transmembrane region" description="Helical" evidence="1">
    <location>
        <begin position="103"/>
        <end position="120"/>
    </location>
</feature>
<evidence type="ECO:0000256" key="1">
    <source>
        <dbReference type="SAM" id="Phobius"/>
    </source>
</evidence>
<feature type="transmembrane region" description="Helical" evidence="1">
    <location>
        <begin position="437"/>
        <end position="456"/>
    </location>
</feature>
<dbReference type="InterPro" id="IPR036259">
    <property type="entry name" value="MFS_trans_sf"/>
</dbReference>
<sequence>MRPGNPKLRYLYAVWAFLECLGFGGLLYGWGSLVYILKDEGLYLDLCDNTPTNGSAVLNVSEVTPYSVGPGLGNASVVIDSPAPVSVEGKSPSDGCDARDNKLALVFTIASAMFCVGCFIMGQINFKFGTRITRILAMILFISGALMIAFTTNDVPWLIFPGLSLIGSGGITYLMTNTQVSVLFQDQGSLIVGLLCGGFDASSGVQLMVKLGYENGISRQMSYIILAVSHLLTLVSTFFFLPKKFIVKPTLPAKRTADVAYDGEVAVELTSDKATSEESPEGPRQSLMSCIVSPIYILHVIWLSILQLRFYFLLGSLNKSLEDLLDNDKDAVSHYTNVSMYILMCGIFASPFAGFVYDFHNRFFKNSESVMRRTLMPAVIPLAITTTLCLIMSGLVLVEHPHAWYAVFVALVLFRSFLYTMGAGFINAIFPSEYFGILYGVLILTGGIISMFQYALFQWSEAAGSNQVNLFLLVLVLVTYGHPLFQWWTARRAERSGSLDKDKDDRLMSQ</sequence>
<gene>
    <name evidence="3" type="primary">LOC101860751</name>
</gene>
<dbReference type="SUPFAM" id="SSF103473">
    <property type="entry name" value="MFS general substrate transporter"/>
    <property type="match status" value="1"/>
</dbReference>